<gene>
    <name evidence="1" type="ORF">E8E13_007394</name>
</gene>
<proteinExistence type="predicted"/>
<dbReference type="AlphaFoldDB" id="A0A9P4TAA9"/>
<comment type="caution">
    <text evidence="1">The sequence shown here is derived from an EMBL/GenBank/DDBJ whole genome shotgun (WGS) entry which is preliminary data.</text>
</comment>
<accession>A0A9P4TAA9</accession>
<protein>
    <recommendedName>
        <fullName evidence="3">BTB domain-containing protein</fullName>
    </recommendedName>
</protein>
<organism evidence="1 2">
    <name type="scientific">Curvularia kusanoi</name>
    <name type="common">Cochliobolus kusanoi</name>
    <dbReference type="NCBI Taxonomy" id="90978"/>
    <lineage>
        <taxon>Eukaryota</taxon>
        <taxon>Fungi</taxon>
        <taxon>Dikarya</taxon>
        <taxon>Ascomycota</taxon>
        <taxon>Pezizomycotina</taxon>
        <taxon>Dothideomycetes</taxon>
        <taxon>Pleosporomycetidae</taxon>
        <taxon>Pleosporales</taxon>
        <taxon>Pleosporineae</taxon>
        <taxon>Pleosporaceae</taxon>
        <taxon>Curvularia</taxon>
    </lineage>
</organism>
<sequence>MMLRVRYASVVKKSRTTHSGSSLNPITHTADPNILVIVGTQPSVTAFSVNRATMCWHSVFFQNAMKEDRWKEGEERKVELPEDEPSVFQTYMDVMFLCDMEDSYEADVIGDQRRREYKRKERRLVLSPERIESLCKVYVLAEKLMDNSTTAYIFSRLAKDFEKSIGAPSLEAVQIIYTGTPTGNQIRKLFTEIYAARGGAILFSEGDDIMNAGVEVAPEFLLDLSKSLFSKHQNIKN</sequence>
<dbReference type="EMBL" id="SWKU01000019">
    <property type="protein sequence ID" value="KAF2998628.1"/>
    <property type="molecule type" value="Genomic_DNA"/>
</dbReference>
<dbReference type="Proteomes" id="UP000801428">
    <property type="component" value="Unassembled WGS sequence"/>
</dbReference>
<evidence type="ECO:0000313" key="1">
    <source>
        <dbReference type="EMBL" id="KAF2998628.1"/>
    </source>
</evidence>
<dbReference type="InterPro" id="IPR011333">
    <property type="entry name" value="SKP1/BTB/POZ_sf"/>
</dbReference>
<keyword evidence="2" id="KW-1185">Reference proteome</keyword>
<evidence type="ECO:0000313" key="2">
    <source>
        <dbReference type="Proteomes" id="UP000801428"/>
    </source>
</evidence>
<dbReference type="PANTHER" id="PTHR47843:SF2">
    <property type="entry name" value="BTB DOMAIN-CONTAINING PROTEIN"/>
    <property type="match status" value="1"/>
</dbReference>
<evidence type="ECO:0008006" key="3">
    <source>
        <dbReference type="Google" id="ProtNLM"/>
    </source>
</evidence>
<reference evidence="1" key="1">
    <citation type="submission" date="2019-04" db="EMBL/GenBank/DDBJ databases">
        <title>Sequencing of skin fungus with MAO and IRED activity.</title>
        <authorList>
            <person name="Marsaioli A.J."/>
            <person name="Bonatto J.M.C."/>
            <person name="Reis Junior O."/>
        </authorList>
    </citation>
    <scope>NUCLEOTIDE SEQUENCE</scope>
    <source>
        <strain evidence="1">30M1</strain>
    </source>
</reference>
<dbReference type="PANTHER" id="PTHR47843">
    <property type="entry name" value="BTB DOMAIN-CONTAINING PROTEIN-RELATED"/>
    <property type="match status" value="1"/>
</dbReference>
<dbReference type="OrthoDB" id="1022638at2759"/>
<name>A0A9P4TAA9_CURKU</name>
<dbReference type="Gene3D" id="3.30.710.10">
    <property type="entry name" value="Potassium Channel Kv1.1, Chain A"/>
    <property type="match status" value="1"/>
</dbReference>